<feature type="region of interest" description="Disordered" evidence="1">
    <location>
        <begin position="256"/>
        <end position="695"/>
    </location>
</feature>
<keyword evidence="3" id="KW-1185">Reference proteome</keyword>
<feature type="compositionally biased region" description="Basic and acidic residues" evidence="1">
    <location>
        <begin position="592"/>
        <end position="609"/>
    </location>
</feature>
<feature type="compositionally biased region" description="Basic and acidic residues" evidence="1">
    <location>
        <begin position="673"/>
        <end position="682"/>
    </location>
</feature>
<dbReference type="EMBL" id="JACVVK020000084">
    <property type="protein sequence ID" value="KAK7494363.1"/>
    <property type="molecule type" value="Genomic_DNA"/>
</dbReference>
<evidence type="ECO:0000313" key="2">
    <source>
        <dbReference type="EMBL" id="KAK7494363.1"/>
    </source>
</evidence>
<feature type="compositionally biased region" description="Basic and acidic residues" evidence="1">
    <location>
        <begin position="756"/>
        <end position="773"/>
    </location>
</feature>
<feature type="compositionally biased region" description="Polar residues" evidence="1">
    <location>
        <begin position="417"/>
        <end position="433"/>
    </location>
</feature>
<feature type="compositionally biased region" description="Basic and acidic residues" evidence="1">
    <location>
        <begin position="523"/>
        <end position="551"/>
    </location>
</feature>
<feature type="region of interest" description="Disordered" evidence="1">
    <location>
        <begin position="891"/>
        <end position="965"/>
    </location>
</feature>
<gene>
    <name evidence="2" type="ORF">BaRGS_00014466</name>
</gene>
<feature type="non-terminal residue" evidence="2">
    <location>
        <position position="965"/>
    </location>
</feature>
<sequence length="965" mass="106636">MSEFILNQIFTHHGFSSRGYGRESSLSSRARSTELQEILQQLEEAWPTQHSQPIWQAPSSFTDGSQYSTDEFLYPPRSPSISSESSRTLSRAKVLSSHKLTASLKSLNYLGRPASTELGSDTRSVTSPDIPPRSFLPQHVTARRSKSAYWTGTPTPAELRNRPKTSHHAARVPSGGEGFPVIPMAGGEREEEGVPVIEEETGTQLAEAEEGFDGSGISVQVSSPTMGISDQGDSMPIGIVAEENEGQIDLDRVSVASSVQQEQDIMLPSDGEEADEADGKKDRWMDTREDGIVEEGSGEGDELSVTRPLEPHYTGVLQDDSEILPSAEKNEETQYKSEQGSLPGSRSASRTDQQSGVMRPASVISSRTASRVGFVAEEQDKESIQSAPVELTQDGTNDQKSDSSQQQKMDTLLLDHATQQLENQAKYASSMSGSVDRPEPDPETLVSLQPYDQESRDDSKSIGKAASEISQAESRERPQPTPEPKSALPTSEISVAGPPSEDSSSVSEKKVDDLVQKPLSVGEEEKAPSLEEKAGEPSAAAKDDETGDMKTEVSSGAGVTEEVKAAPPSPSPSPSPAVTKEAEAPIAQPKDILQKEEKDEIKSATEKKTATKQPASPRKTATHTKPKPPGKGGKLDKKGAADKSYVNAMDITSVQPEKTDTDADETVVKKKKMDSPRKKEAYRPPPPPPKVKVTEKKELLIPDHMKDALGHSDIVSQAELENELEKMKHIVDESLGMSSVLPEDAEGLTEEELREAEEALRARMDEAQRKMQEVVDPGSVRSSSPEKPKKEAEVKGKKGKKKVDDKKAEERARKEAEKEQKRQERLKRLEEAKALQELIANKEAQRRAKEEEAALRAMEMEEQVEMMRAEEEAIEQAEEDAREQLAALRKVQREEREARRRADLEKKKQDAINKREKEKAMMEAARRKEQEMLDRIADSEMRRALKEEEDRKRDEEERLAQERFE</sequence>
<evidence type="ECO:0000256" key="1">
    <source>
        <dbReference type="SAM" id="MobiDB-lite"/>
    </source>
</evidence>
<evidence type="ECO:0000313" key="3">
    <source>
        <dbReference type="Proteomes" id="UP001519460"/>
    </source>
</evidence>
<organism evidence="2 3">
    <name type="scientific">Batillaria attramentaria</name>
    <dbReference type="NCBI Taxonomy" id="370345"/>
    <lineage>
        <taxon>Eukaryota</taxon>
        <taxon>Metazoa</taxon>
        <taxon>Spiralia</taxon>
        <taxon>Lophotrochozoa</taxon>
        <taxon>Mollusca</taxon>
        <taxon>Gastropoda</taxon>
        <taxon>Caenogastropoda</taxon>
        <taxon>Sorbeoconcha</taxon>
        <taxon>Cerithioidea</taxon>
        <taxon>Batillariidae</taxon>
        <taxon>Batillaria</taxon>
    </lineage>
</organism>
<dbReference type="AlphaFoldDB" id="A0ABD0L4A1"/>
<feature type="compositionally biased region" description="Basic and acidic residues" evidence="1">
    <location>
        <begin position="277"/>
        <end position="291"/>
    </location>
</feature>
<feature type="compositionally biased region" description="Basic and acidic residues" evidence="1">
    <location>
        <begin position="784"/>
        <end position="824"/>
    </location>
</feature>
<reference evidence="2 3" key="1">
    <citation type="journal article" date="2023" name="Sci. Data">
        <title>Genome assembly of the Korean intertidal mud-creeper Batillaria attramentaria.</title>
        <authorList>
            <person name="Patra A.K."/>
            <person name="Ho P.T."/>
            <person name="Jun S."/>
            <person name="Lee S.J."/>
            <person name="Kim Y."/>
            <person name="Won Y.J."/>
        </authorList>
    </citation>
    <scope>NUCLEOTIDE SEQUENCE [LARGE SCALE GENOMIC DNA]</scope>
    <source>
        <strain evidence="2">Wonlab-2016</strain>
    </source>
</reference>
<protein>
    <submittedName>
        <fullName evidence="2">Uncharacterized protein</fullName>
    </submittedName>
</protein>
<proteinExistence type="predicted"/>
<feature type="region of interest" description="Disordered" evidence="1">
    <location>
        <begin position="735"/>
        <end position="824"/>
    </location>
</feature>
<feature type="compositionally biased region" description="Polar residues" evidence="1">
    <location>
        <begin position="336"/>
        <end position="356"/>
    </location>
</feature>
<dbReference type="Proteomes" id="UP001519460">
    <property type="component" value="Unassembled WGS sequence"/>
</dbReference>
<feature type="compositionally biased region" description="Acidic residues" evidence="1">
    <location>
        <begin position="743"/>
        <end position="755"/>
    </location>
</feature>
<comment type="caution">
    <text evidence="2">The sequence shown here is derived from an EMBL/GenBank/DDBJ whole genome shotgun (WGS) entry which is preliminary data.</text>
</comment>
<name>A0ABD0L4A1_9CAEN</name>
<accession>A0ABD0L4A1</accession>
<feature type="compositionally biased region" description="Polar residues" evidence="1">
    <location>
        <begin position="117"/>
        <end position="127"/>
    </location>
</feature>
<feature type="compositionally biased region" description="Acidic residues" evidence="1">
    <location>
        <begin position="292"/>
        <end position="302"/>
    </location>
</feature>
<feature type="region of interest" description="Disordered" evidence="1">
    <location>
        <begin position="115"/>
        <end position="180"/>
    </location>
</feature>